<dbReference type="PANTHER" id="PTHR38834:SF3">
    <property type="entry name" value="SOLUTE-BINDING PROTEIN FAMILY 3_N-TERMINAL DOMAIN-CONTAINING PROTEIN"/>
    <property type="match status" value="1"/>
</dbReference>
<reference evidence="2 3" key="1">
    <citation type="submission" date="2023-11" db="EMBL/GenBank/DDBJ databases">
        <title>A Novel Polar Bacteriovorax (B. antarcticus) Isolated from the Biocrust in Antarctica.</title>
        <authorList>
            <person name="Mun W."/>
            <person name="Choi S.Y."/>
            <person name="Mitchell R.J."/>
        </authorList>
    </citation>
    <scope>NUCLEOTIDE SEQUENCE [LARGE SCALE GENOMIC DNA]</scope>
    <source>
        <strain evidence="2 3">PP10</strain>
    </source>
</reference>
<dbReference type="RefSeq" id="WP_323578719.1">
    <property type="nucleotide sequence ID" value="NZ_JAYGJQ010000003.1"/>
</dbReference>
<dbReference type="Proteomes" id="UP001302274">
    <property type="component" value="Unassembled WGS sequence"/>
</dbReference>
<protein>
    <submittedName>
        <fullName evidence="2">Transporter substrate-binding domain-containing protein</fullName>
    </submittedName>
</protein>
<evidence type="ECO:0000259" key="1">
    <source>
        <dbReference type="Pfam" id="PF00497"/>
    </source>
</evidence>
<keyword evidence="3" id="KW-1185">Reference proteome</keyword>
<proteinExistence type="predicted"/>
<accession>A0ABU5VZ75</accession>
<dbReference type="EMBL" id="JAYGJQ010000003">
    <property type="protein sequence ID" value="MEA9358357.1"/>
    <property type="molecule type" value="Genomic_DNA"/>
</dbReference>
<name>A0ABU5VZ75_9BACT</name>
<evidence type="ECO:0000313" key="2">
    <source>
        <dbReference type="EMBL" id="MEA9358357.1"/>
    </source>
</evidence>
<dbReference type="SUPFAM" id="SSF53850">
    <property type="entry name" value="Periplasmic binding protein-like II"/>
    <property type="match status" value="1"/>
</dbReference>
<dbReference type="PANTHER" id="PTHR38834">
    <property type="entry name" value="PERIPLASMIC SUBSTRATE BINDING PROTEIN FAMILY 3"/>
    <property type="match status" value="1"/>
</dbReference>
<dbReference type="Pfam" id="PF00497">
    <property type="entry name" value="SBP_bac_3"/>
    <property type="match status" value="1"/>
</dbReference>
<dbReference type="Gene3D" id="3.40.190.10">
    <property type="entry name" value="Periplasmic binding protein-like II"/>
    <property type="match status" value="2"/>
</dbReference>
<sequence length="241" mass="27837">MIKYLFFLFITFNLNAETLRVVTSDFPPFQMAEGNKVSGITTEIVEAVINNAGFKSDIKIYPWPRAYKMGLRESNVLIYSIVRTPERDKLFKWIGSIAPYNVYFWKLKSRKDIKINSIEDARHYKAGGVIDDNKADQLRKLGFVVGKNLDLVSSDELNLRTLYAGRIDIMTFDDLSFRHKVLADGKDFDKLEKIMKLEGSSHEMQLAANIDTPDAVVEKLRRSLIAFKKTNKYQQIKNRLR</sequence>
<gene>
    <name evidence="2" type="ORF">SHI21_19130</name>
</gene>
<organism evidence="2 3">
    <name type="scientific">Bacteriovorax antarcticus</name>
    <dbReference type="NCBI Taxonomy" id="3088717"/>
    <lineage>
        <taxon>Bacteria</taxon>
        <taxon>Pseudomonadati</taxon>
        <taxon>Bdellovibrionota</taxon>
        <taxon>Bacteriovoracia</taxon>
        <taxon>Bacteriovoracales</taxon>
        <taxon>Bacteriovoracaceae</taxon>
        <taxon>Bacteriovorax</taxon>
    </lineage>
</organism>
<feature type="domain" description="Solute-binding protein family 3/N-terminal" evidence="1">
    <location>
        <begin position="21"/>
        <end position="239"/>
    </location>
</feature>
<evidence type="ECO:0000313" key="3">
    <source>
        <dbReference type="Proteomes" id="UP001302274"/>
    </source>
</evidence>
<dbReference type="InterPro" id="IPR001638">
    <property type="entry name" value="Solute-binding_3/MltF_N"/>
</dbReference>
<comment type="caution">
    <text evidence="2">The sequence shown here is derived from an EMBL/GenBank/DDBJ whole genome shotgun (WGS) entry which is preliminary data.</text>
</comment>